<organism evidence="3">
    <name type="scientific">Enterobius vermicularis</name>
    <name type="common">Human pinworm</name>
    <dbReference type="NCBI Taxonomy" id="51028"/>
    <lineage>
        <taxon>Eukaryota</taxon>
        <taxon>Metazoa</taxon>
        <taxon>Ecdysozoa</taxon>
        <taxon>Nematoda</taxon>
        <taxon>Chromadorea</taxon>
        <taxon>Rhabditida</taxon>
        <taxon>Spirurina</taxon>
        <taxon>Oxyuridomorpha</taxon>
        <taxon>Oxyuroidea</taxon>
        <taxon>Oxyuridae</taxon>
        <taxon>Enterobius</taxon>
    </lineage>
</organism>
<dbReference type="PANTHER" id="PTHR11139:SF1">
    <property type="entry name" value="TRANSFORMATION_TRANSCRIPTION DOMAIN-ASSOCIATED PROTEIN"/>
    <property type="match status" value="1"/>
</dbReference>
<dbReference type="Proteomes" id="UP000274131">
    <property type="component" value="Unassembled WGS sequence"/>
</dbReference>
<dbReference type="PANTHER" id="PTHR11139">
    <property type="entry name" value="ATAXIA TELANGIECTASIA MUTATED ATM -RELATED"/>
    <property type="match status" value="1"/>
</dbReference>
<sequence>MTSSSFLPVINCYQLPLKALRKHSVADRIKHATHNAINGVLARIISVINEGFPKLIHKVAFSGLKNLTSCQTDSTNLKPNCDDRTKGNALARRASERRSVPIYSMAKIANRMTLSLLYTFIWFLQDGPSVTNDKKSVFWQSAYLDQYRAVIKMIPNTGQASSQYVLSQQQHLQQQQAVGTARVGPSNIQQASVTIMPHIDSLIKTLSDACQRDDLRLKALQEISNSFEEVSLTPAYHSLISNLLNAFSKIFQDTVPQFIAENNTQQLRKLMLEIILRMGCNETVKQLAKSVQIQLVKTIQTENEENALIAMKIMTEHMRGFRLQFFPEVSTLLSHFKSMYQEMPHNVSERRMFEQRSQINHTGTTSNTEESIIESSLQYCFTHTIVYLPESNPEAVQPSGYSLIPRASQSIKVLAEIPSFLLTLCQLHRHNIKNELTDFMPLIIQFVNLSIPADQKASQIFSMPLAEEFYNSQVRALSFLGIMAKTTVFNMTEVMNRHSASLIQGIVQLMERCPNDTLSMRRELITTARNFFQCDMRTKFIPILPRLFNESLLLGTGFTVVDNMRTHLYTILADLVHHLRTNLSYNLLCCSVYTFVRSIHDQSLPPTVQSMCCKLVMNLIDSTPRTTVTNYVQLYFSHRKRFYALWSITGRDILLWIMESYVRKFRVLAEYHVPMLIARDGANIPDLRFKSDERISRLKNEKLCARSGDIDGRKVCGPEFGKELTPSSVGTAVGDSEMECTSSLERDGTHCCSELPPPTKFGKLQTPNEILVHYWALNAPPMTFSDAKSMLRVLAQACKHTVHGLNKTHLTNLSPSATHEARLMERLFYYGLKCLDAYVLAPLYPGVFMPSPSMQKSGFNGYRSKDEKEVLECFSGIFTALNPTMFKGIFSKYIEVSYLCCYLLLKFIFFIERISRNPSLQLICNAFLVTPSTSAKCADVLIRYLMKKLPELSGSFSSPISQFIFFKSTWHLEKSNDMTTLYLKLFKLVFSSISSQSTGSGCAEIEKMLQPYLHDMVYESMELALRGREPMNYLLLLRALFSDLTIYLDIFELCRSIGGGNYDLLYQAFLPLLPTLLQQINRLQSSAHRQQMKEIFVELCLTVPVRHVFFFYFLL</sequence>
<dbReference type="AlphaFoldDB" id="A0A158QA56"/>
<accession>A0A158QA56</accession>
<evidence type="ECO:0000313" key="3">
    <source>
        <dbReference type="WBParaSite" id="EVEC_0000421801-mRNA-1"/>
    </source>
</evidence>
<dbReference type="InterPro" id="IPR046807">
    <property type="entry name" value="Tra1_central"/>
</dbReference>
<dbReference type="GO" id="GO:0000124">
    <property type="term" value="C:SAGA complex"/>
    <property type="evidence" value="ECO:0007669"/>
    <property type="project" value="TreeGrafter"/>
</dbReference>
<evidence type="ECO:0000313" key="1">
    <source>
        <dbReference type="EMBL" id="VDD88996.1"/>
    </source>
</evidence>
<dbReference type="WBParaSite" id="EVEC_0000421801-mRNA-1">
    <property type="protein sequence ID" value="EVEC_0000421801-mRNA-1"/>
    <property type="gene ID" value="EVEC_0000421801"/>
</dbReference>
<dbReference type="InterPro" id="IPR016024">
    <property type="entry name" value="ARM-type_fold"/>
</dbReference>
<dbReference type="SUPFAM" id="SSF48371">
    <property type="entry name" value="ARM repeat"/>
    <property type="match status" value="1"/>
</dbReference>
<gene>
    <name evidence="1" type="ORF">EVEC_LOCUS3926</name>
</gene>
<reference evidence="3" key="1">
    <citation type="submission" date="2016-04" db="UniProtKB">
        <authorList>
            <consortium name="WormBaseParasite"/>
        </authorList>
    </citation>
    <scope>IDENTIFICATION</scope>
</reference>
<name>A0A158QA56_ENTVE</name>
<protein>
    <submittedName>
        <fullName evidence="3">Transcription-associated protein 1</fullName>
    </submittedName>
</protein>
<dbReference type="EMBL" id="UXUI01007718">
    <property type="protein sequence ID" value="VDD88996.1"/>
    <property type="molecule type" value="Genomic_DNA"/>
</dbReference>
<dbReference type="Pfam" id="PF20175">
    <property type="entry name" value="Tra1_central"/>
    <property type="match status" value="1"/>
</dbReference>
<dbReference type="STRING" id="51028.A0A158QA56"/>
<dbReference type="InterPro" id="IPR050517">
    <property type="entry name" value="DDR_Repair_Kinase"/>
</dbReference>
<evidence type="ECO:0000313" key="2">
    <source>
        <dbReference type="Proteomes" id="UP000274131"/>
    </source>
</evidence>
<dbReference type="OrthoDB" id="5570127at2759"/>
<dbReference type="GO" id="GO:0035267">
    <property type="term" value="C:NuA4 histone acetyltransferase complex"/>
    <property type="evidence" value="ECO:0007669"/>
    <property type="project" value="TreeGrafter"/>
</dbReference>
<reference evidence="1 2" key="2">
    <citation type="submission" date="2018-10" db="EMBL/GenBank/DDBJ databases">
        <authorList>
            <consortium name="Pathogen Informatics"/>
        </authorList>
    </citation>
    <scope>NUCLEOTIDE SEQUENCE [LARGE SCALE GENOMIC DNA]</scope>
</reference>
<dbReference type="GO" id="GO:0006355">
    <property type="term" value="P:regulation of DNA-templated transcription"/>
    <property type="evidence" value="ECO:0007669"/>
    <property type="project" value="TreeGrafter"/>
</dbReference>
<dbReference type="GO" id="GO:0005634">
    <property type="term" value="C:nucleus"/>
    <property type="evidence" value="ECO:0007669"/>
    <property type="project" value="TreeGrafter"/>
</dbReference>
<dbReference type="GO" id="GO:0006281">
    <property type="term" value="P:DNA repair"/>
    <property type="evidence" value="ECO:0007669"/>
    <property type="project" value="TreeGrafter"/>
</dbReference>
<proteinExistence type="predicted"/>
<keyword evidence="2" id="KW-1185">Reference proteome</keyword>